<name>A0A4W5MBQ3_9TELE</name>
<feature type="compositionally biased region" description="Basic and acidic residues" evidence="2">
    <location>
        <begin position="147"/>
        <end position="156"/>
    </location>
</feature>
<dbReference type="Ensembl" id="ENSHHUT00000036158.1">
    <property type="protein sequence ID" value="ENSHHUP00000034765.1"/>
    <property type="gene ID" value="ENSHHUG00000021891.1"/>
</dbReference>
<organism evidence="3 4">
    <name type="scientific">Hucho hucho</name>
    <name type="common">huchen</name>
    <dbReference type="NCBI Taxonomy" id="62062"/>
    <lineage>
        <taxon>Eukaryota</taxon>
        <taxon>Metazoa</taxon>
        <taxon>Chordata</taxon>
        <taxon>Craniata</taxon>
        <taxon>Vertebrata</taxon>
        <taxon>Euteleostomi</taxon>
        <taxon>Actinopterygii</taxon>
        <taxon>Neopterygii</taxon>
        <taxon>Teleostei</taxon>
        <taxon>Protacanthopterygii</taxon>
        <taxon>Salmoniformes</taxon>
        <taxon>Salmonidae</taxon>
        <taxon>Salmoninae</taxon>
        <taxon>Hucho</taxon>
    </lineage>
</organism>
<reference evidence="3" key="3">
    <citation type="submission" date="2025-09" db="UniProtKB">
        <authorList>
            <consortium name="Ensembl"/>
        </authorList>
    </citation>
    <scope>IDENTIFICATION</scope>
</reference>
<evidence type="ECO:0000313" key="3">
    <source>
        <dbReference type="Ensembl" id="ENSHHUP00000034765.1"/>
    </source>
</evidence>
<reference evidence="4" key="1">
    <citation type="submission" date="2018-06" db="EMBL/GenBank/DDBJ databases">
        <title>Genome assembly of Danube salmon.</title>
        <authorList>
            <person name="Macqueen D.J."/>
            <person name="Gundappa M.K."/>
        </authorList>
    </citation>
    <scope>NUCLEOTIDE SEQUENCE [LARGE SCALE GENOMIC DNA]</scope>
</reference>
<reference evidence="3" key="2">
    <citation type="submission" date="2025-08" db="UniProtKB">
        <authorList>
            <consortium name="Ensembl"/>
        </authorList>
    </citation>
    <scope>IDENTIFICATION</scope>
</reference>
<evidence type="ECO:0000256" key="2">
    <source>
        <dbReference type="SAM" id="MobiDB-lite"/>
    </source>
</evidence>
<evidence type="ECO:0000313" key="4">
    <source>
        <dbReference type="Proteomes" id="UP000314982"/>
    </source>
</evidence>
<dbReference type="GO" id="GO:0043569">
    <property type="term" value="P:negative regulation of insulin-like growth factor receptor signaling pathway"/>
    <property type="evidence" value="ECO:0007669"/>
    <property type="project" value="TreeGrafter"/>
</dbReference>
<sequence length="311" mass="34447">YLPTNLLHTYLPTNLVPTNLLPTYQSPTNQSPAYLPTYLPTNLVPTYQNSTYLPILYLPTYQSTTNQPIFYLPTNLLPTLLYSERAVQSVLCFALKCPLFLSLLPLSQTSQGVQPKRFKTLPELVLLYLQPSQGLVSTLLYPVDREESIPEDRDYSDGEDEKPPLPPRSASTTPTGSVPETPTDRAPAANGLSTISHEYLKGSYALDLEAVKQGASSLPHLNKTLVSSCKRLNGEVDKVLSGLEILSKVFDQQSAFMVSKMIQQSVNQGGDQELENLVTKLAILKDLLSSIEKKVSLHAHKHKHTNTHSCK</sequence>
<keyword evidence="1" id="KW-0727">SH2 domain</keyword>
<dbReference type="Proteomes" id="UP000314982">
    <property type="component" value="Unassembled WGS sequence"/>
</dbReference>
<dbReference type="GO" id="GO:0004445">
    <property type="term" value="F:inositol-polyphosphate 5-phosphatase activity"/>
    <property type="evidence" value="ECO:0007669"/>
    <property type="project" value="TreeGrafter"/>
</dbReference>
<protein>
    <submittedName>
        <fullName evidence="3">Uncharacterized protein</fullName>
    </submittedName>
</protein>
<dbReference type="AlphaFoldDB" id="A0A4W5MBQ3"/>
<feature type="compositionally biased region" description="Polar residues" evidence="2">
    <location>
        <begin position="169"/>
        <end position="180"/>
    </location>
</feature>
<evidence type="ECO:0000256" key="1">
    <source>
        <dbReference type="ARBA" id="ARBA00022999"/>
    </source>
</evidence>
<dbReference type="PANTHER" id="PTHR46051:SF2">
    <property type="entry name" value="PHOSPHATIDYLINOSITOL 3,4,5-TRISPHOSPHATE 5-PHOSPHATASE 2"/>
    <property type="match status" value="1"/>
</dbReference>
<feature type="region of interest" description="Disordered" evidence="2">
    <location>
        <begin position="147"/>
        <end position="189"/>
    </location>
</feature>
<dbReference type="STRING" id="62062.ENSHHUP00000034765"/>
<dbReference type="GO" id="GO:0005829">
    <property type="term" value="C:cytosol"/>
    <property type="evidence" value="ECO:0007669"/>
    <property type="project" value="TreeGrafter"/>
</dbReference>
<keyword evidence="4" id="KW-1185">Reference proteome</keyword>
<dbReference type="PANTHER" id="PTHR46051">
    <property type="entry name" value="SH2 DOMAIN-CONTAINING PROTEIN"/>
    <property type="match status" value="1"/>
</dbReference>
<proteinExistence type="predicted"/>
<dbReference type="GO" id="GO:0050776">
    <property type="term" value="P:regulation of immune response"/>
    <property type="evidence" value="ECO:0007669"/>
    <property type="project" value="TreeGrafter"/>
</dbReference>
<accession>A0A4W5MBQ3</accession>
<dbReference type="GeneTree" id="ENSGT00940000156576"/>